<dbReference type="InterPro" id="IPR020449">
    <property type="entry name" value="Tscrpt_reg_AraC-type_HTH"/>
</dbReference>
<evidence type="ECO:0000256" key="2">
    <source>
        <dbReference type="ARBA" id="ARBA00023125"/>
    </source>
</evidence>
<evidence type="ECO:0000313" key="7">
    <source>
        <dbReference type="Proteomes" id="UP000186385"/>
    </source>
</evidence>
<organism evidence="6 7">
    <name type="scientific">Domibacillus enclensis</name>
    <dbReference type="NCBI Taxonomy" id="1017273"/>
    <lineage>
        <taxon>Bacteria</taxon>
        <taxon>Bacillati</taxon>
        <taxon>Bacillota</taxon>
        <taxon>Bacilli</taxon>
        <taxon>Bacillales</taxon>
        <taxon>Bacillaceae</taxon>
        <taxon>Domibacillus</taxon>
    </lineage>
</organism>
<dbReference type="PANTHER" id="PTHR43280">
    <property type="entry name" value="ARAC-FAMILY TRANSCRIPTIONAL REGULATOR"/>
    <property type="match status" value="1"/>
</dbReference>
<dbReference type="STRING" id="1017273.SAMN05443094_11725"/>
<sequence length="301" mass="35184">MLKEYLHASLEQPVLFTLGGKFVTDIHWTHMKRSMGDYEMIIGIHGTLYIQCEATAFEVKPGDVLILPPHKVHQGYKECQPGTSFYWFHFLFPDNSAPVIINELEVDRHVKVIQSKPELYQKQSAVFLPFFSAPHQSDRLTILFNQLLDVASAHYYHSRAVDFLATSILIELSEQMIKHFHLASDQKNSDKKIASILEWIRLNSLEEMSTGKVAVHFNYNRDYLCRFFKKETGLTVQEYIHMLKLSKAKDLLTLSNESIGNISRTIGFQDERYFMRLFKQYEKLTPSEYRKAYHRIPLNKE</sequence>
<dbReference type="Gene3D" id="1.10.10.60">
    <property type="entry name" value="Homeodomain-like"/>
    <property type="match status" value="2"/>
</dbReference>
<dbReference type="InterPro" id="IPR003313">
    <property type="entry name" value="AraC-bd"/>
</dbReference>
<evidence type="ECO:0000256" key="1">
    <source>
        <dbReference type="ARBA" id="ARBA00023015"/>
    </source>
</evidence>
<reference evidence="5" key="3">
    <citation type="submission" date="2017-03" db="EMBL/GenBank/DDBJ databases">
        <authorList>
            <person name="Dastager S.G."/>
            <person name="Neurgaonkar P.S."/>
            <person name="Dharne M.S."/>
        </authorList>
    </citation>
    <scope>NUCLEOTIDE SEQUENCE</scope>
    <source>
        <strain evidence="5">DSM 25145</strain>
    </source>
</reference>
<dbReference type="EMBL" id="FTLX01000017">
    <property type="protein sequence ID" value="SIR68372.1"/>
    <property type="molecule type" value="Genomic_DNA"/>
</dbReference>
<dbReference type="Pfam" id="PF12833">
    <property type="entry name" value="HTH_18"/>
    <property type="match status" value="1"/>
</dbReference>
<dbReference type="SUPFAM" id="SSF51215">
    <property type="entry name" value="Regulatory protein AraC"/>
    <property type="match status" value="1"/>
</dbReference>
<gene>
    <name evidence="5" type="ORF">B1B05_18810</name>
    <name evidence="6" type="ORF">SAMN05443094_11725</name>
</gene>
<dbReference type="InterPro" id="IPR009057">
    <property type="entry name" value="Homeodomain-like_sf"/>
</dbReference>
<dbReference type="SUPFAM" id="SSF46689">
    <property type="entry name" value="Homeodomain-like"/>
    <property type="match status" value="2"/>
</dbReference>
<dbReference type="PROSITE" id="PS01124">
    <property type="entry name" value="HTH_ARAC_FAMILY_2"/>
    <property type="match status" value="1"/>
</dbReference>
<dbReference type="AlphaFoldDB" id="A0A1N7CXM8"/>
<feature type="domain" description="HTH araC/xylS-type" evidence="4">
    <location>
        <begin position="194"/>
        <end position="292"/>
    </location>
</feature>
<dbReference type="PRINTS" id="PR00032">
    <property type="entry name" value="HTHARAC"/>
</dbReference>
<dbReference type="InterPro" id="IPR018060">
    <property type="entry name" value="HTH_AraC"/>
</dbReference>
<keyword evidence="1" id="KW-0805">Transcription regulation</keyword>
<protein>
    <submittedName>
        <fullName evidence="5">AraC family transcriptional regulator</fullName>
    </submittedName>
    <submittedName>
        <fullName evidence="6">AraC-type DNA-binding protein</fullName>
    </submittedName>
</protein>
<dbReference type="Proteomes" id="UP000186385">
    <property type="component" value="Unassembled WGS sequence"/>
</dbReference>
<dbReference type="EMBL" id="MWSK01000017">
    <property type="protein sequence ID" value="OXS73137.1"/>
    <property type="molecule type" value="Genomic_DNA"/>
</dbReference>
<dbReference type="PANTHER" id="PTHR43280:SF28">
    <property type="entry name" value="HTH-TYPE TRANSCRIPTIONAL ACTIVATOR RHAS"/>
    <property type="match status" value="1"/>
</dbReference>
<evidence type="ECO:0000259" key="4">
    <source>
        <dbReference type="PROSITE" id="PS01124"/>
    </source>
</evidence>
<dbReference type="InterPro" id="IPR037923">
    <property type="entry name" value="HTH-like"/>
</dbReference>
<keyword evidence="3" id="KW-0804">Transcription</keyword>
<accession>A0A1N7CXM8</accession>
<dbReference type="OrthoDB" id="192171at2"/>
<dbReference type="Pfam" id="PF02311">
    <property type="entry name" value="AraC_binding"/>
    <property type="match status" value="1"/>
</dbReference>
<dbReference type="RefSeq" id="WP_052698522.1">
    <property type="nucleotide sequence ID" value="NZ_FTLX01000017.1"/>
</dbReference>
<dbReference type="GO" id="GO:0043565">
    <property type="term" value="F:sequence-specific DNA binding"/>
    <property type="evidence" value="ECO:0007669"/>
    <property type="project" value="InterPro"/>
</dbReference>
<reference evidence="8" key="2">
    <citation type="submission" date="2017-03" db="EMBL/GenBank/DDBJ databases">
        <title>Bacillus sp. V-88(T) DSM27956, whole genome shotgun sequencing project.</title>
        <authorList>
            <person name="Dastager S.G."/>
            <person name="Neurgaonkar P.S."/>
            <person name="Dharne M.S."/>
        </authorList>
    </citation>
    <scope>NUCLEOTIDE SEQUENCE [LARGE SCALE GENOMIC DNA]</scope>
    <source>
        <strain evidence="8">DSM 25145</strain>
    </source>
</reference>
<keyword evidence="2 6" id="KW-0238">DNA-binding</keyword>
<dbReference type="InterPro" id="IPR018062">
    <property type="entry name" value="HTH_AraC-typ_CS"/>
</dbReference>
<evidence type="ECO:0000313" key="8">
    <source>
        <dbReference type="Proteomes" id="UP000215545"/>
    </source>
</evidence>
<evidence type="ECO:0000313" key="5">
    <source>
        <dbReference type="EMBL" id="OXS73137.1"/>
    </source>
</evidence>
<evidence type="ECO:0000256" key="3">
    <source>
        <dbReference type="ARBA" id="ARBA00023163"/>
    </source>
</evidence>
<keyword evidence="8" id="KW-1185">Reference proteome</keyword>
<proteinExistence type="predicted"/>
<dbReference type="Gene3D" id="2.60.120.280">
    <property type="entry name" value="Regulatory protein AraC"/>
    <property type="match status" value="1"/>
</dbReference>
<name>A0A1N7CXM8_9BACI</name>
<evidence type="ECO:0000313" key="6">
    <source>
        <dbReference type="EMBL" id="SIR68372.1"/>
    </source>
</evidence>
<dbReference type="PROSITE" id="PS00041">
    <property type="entry name" value="HTH_ARAC_FAMILY_1"/>
    <property type="match status" value="1"/>
</dbReference>
<reference evidence="6 7" key="1">
    <citation type="submission" date="2017-01" db="EMBL/GenBank/DDBJ databases">
        <authorList>
            <person name="Mah S.A."/>
            <person name="Swanson W.J."/>
            <person name="Moy G.W."/>
            <person name="Vacquier V.D."/>
        </authorList>
    </citation>
    <scope>NUCLEOTIDE SEQUENCE [LARGE SCALE GENOMIC DNA]</scope>
    <source>
        <strain evidence="6 7">NIO-1016</strain>
    </source>
</reference>
<dbReference type="SMART" id="SM00342">
    <property type="entry name" value="HTH_ARAC"/>
    <property type="match status" value="1"/>
</dbReference>
<dbReference type="Proteomes" id="UP000215545">
    <property type="component" value="Unassembled WGS sequence"/>
</dbReference>
<dbReference type="GO" id="GO:0003700">
    <property type="term" value="F:DNA-binding transcription factor activity"/>
    <property type="evidence" value="ECO:0007669"/>
    <property type="project" value="InterPro"/>
</dbReference>